<organism evidence="1 2">
    <name type="scientific">Spirosoma foliorum</name>
    <dbReference type="NCBI Taxonomy" id="2710596"/>
    <lineage>
        <taxon>Bacteria</taxon>
        <taxon>Pseudomonadati</taxon>
        <taxon>Bacteroidota</taxon>
        <taxon>Cytophagia</taxon>
        <taxon>Cytophagales</taxon>
        <taxon>Cytophagaceae</taxon>
        <taxon>Spirosoma</taxon>
    </lineage>
</organism>
<evidence type="ECO:0000313" key="2">
    <source>
        <dbReference type="Proteomes" id="UP000515369"/>
    </source>
</evidence>
<dbReference type="KEGG" id="sfol:H3H32_05990"/>
<name>A0A7G5H049_9BACT</name>
<dbReference type="Proteomes" id="UP000515369">
    <property type="component" value="Chromosome"/>
</dbReference>
<accession>A0A7G5H049</accession>
<protein>
    <submittedName>
        <fullName evidence="1">Uncharacterized protein</fullName>
    </submittedName>
</protein>
<dbReference type="EMBL" id="CP059732">
    <property type="protein sequence ID" value="QMW04491.1"/>
    <property type="molecule type" value="Genomic_DNA"/>
</dbReference>
<dbReference type="RefSeq" id="WP_182461747.1">
    <property type="nucleotide sequence ID" value="NZ_CP059732.1"/>
</dbReference>
<dbReference type="GO" id="GO:0033104">
    <property type="term" value="C:type VI protein secretion system complex"/>
    <property type="evidence" value="ECO:0007669"/>
    <property type="project" value="InterPro"/>
</dbReference>
<dbReference type="InterPro" id="IPR041408">
    <property type="entry name" value="Hcp_Tssd"/>
</dbReference>
<reference evidence="1 2" key="1">
    <citation type="submission" date="2020-07" db="EMBL/GenBank/DDBJ databases">
        <title>Spirosoma foliorum sp. nov., isolated from the leaves on the Nejang mountain Korea, Republic of.</title>
        <authorList>
            <person name="Ho H."/>
            <person name="Lee Y.-J."/>
            <person name="Nurcahyanto D.-A."/>
            <person name="Kim S.-G."/>
        </authorList>
    </citation>
    <scope>NUCLEOTIDE SEQUENCE [LARGE SCALE GENOMIC DNA]</scope>
    <source>
        <strain evidence="1 2">PL0136</strain>
    </source>
</reference>
<sequence>MAKRAVLSVCGEDFDLLEFNINLRQKTNNLGKPASGVFLGDFYFIIEGGSDIFFEWISDPTRMESGSIKVYYKKGDSPFVEYTFVQGFLTTILENLYDNEGIENAFNSISMAEDSSESFELWTNMEGTGFKSVDLSHILTNTVAKTRQFQQRTGIDYVLMITLSCEQVQIRKITHKNEWETQRR</sequence>
<dbReference type="Pfam" id="PF17642">
    <property type="entry name" value="TssD"/>
    <property type="match status" value="1"/>
</dbReference>
<dbReference type="AlphaFoldDB" id="A0A7G5H049"/>
<evidence type="ECO:0000313" key="1">
    <source>
        <dbReference type="EMBL" id="QMW04491.1"/>
    </source>
</evidence>
<gene>
    <name evidence="1" type="ORF">H3H32_05990</name>
</gene>
<keyword evidence="2" id="KW-1185">Reference proteome</keyword>
<proteinExistence type="predicted"/>